<comment type="similarity">
    <text evidence="5 6">Belongs to the FtsA/MreB family.</text>
</comment>
<evidence type="ECO:0000313" key="9">
    <source>
        <dbReference type="Proteomes" id="UP000176512"/>
    </source>
</evidence>
<dbReference type="InterPro" id="IPR050696">
    <property type="entry name" value="FtsA/MreB"/>
</dbReference>
<comment type="function">
    <text evidence="5 6">Cell division protein that is involved in the assembly of the Z ring. May serve as a membrane anchor for the Z ring.</text>
</comment>
<dbReference type="GO" id="GO:0009898">
    <property type="term" value="C:cytoplasmic side of plasma membrane"/>
    <property type="evidence" value="ECO:0007669"/>
    <property type="project" value="UniProtKB-UniRule"/>
</dbReference>
<name>A0A1G1YSF0_9BACT</name>
<evidence type="ECO:0000256" key="5">
    <source>
        <dbReference type="HAMAP-Rule" id="MF_02033"/>
    </source>
</evidence>
<dbReference type="HAMAP" id="MF_02033">
    <property type="entry name" value="FtsA"/>
    <property type="match status" value="1"/>
</dbReference>
<comment type="subcellular location">
    <subcellularLocation>
        <location evidence="5">Cell membrane</location>
        <topology evidence="5">Peripheral membrane protein</topology>
        <orientation evidence="5">Cytoplasmic side</orientation>
    </subcellularLocation>
    <text evidence="5">Localizes to the Z ring in an FtsZ-dependent manner. Targeted to the membrane through a conserved C-terminal amphipathic helix.</text>
</comment>
<dbReference type="AlphaFoldDB" id="A0A1G1YSF0"/>
<dbReference type="InterPro" id="IPR043129">
    <property type="entry name" value="ATPase_NBD"/>
</dbReference>
<evidence type="ECO:0000313" key="8">
    <source>
        <dbReference type="EMBL" id="OGY55275.1"/>
    </source>
</evidence>
<comment type="caution">
    <text evidence="8">The sequence shown here is derived from an EMBL/GenBank/DDBJ whole genome shotgun (WGS) entry which is preliminary data.</text>
</comment>
<reference evidence="8 9" key="1">
    <citation type="journal article" date="2016" name="Nat. Commun.">
        <title>Thousands of microbial genomes shed light on interconnected biogeochemical processes in an aquifer system.</title>
        <authorList>
            <person name="Anantharaman K."/>
            <person name="Brown C.T."/>
            <person name="Hug L.A."/>
            <person name="Sharon I."/>
            <person name="Castelle C.J."/>
            <person name="Probst A.J."/>
            <person name="Thomas B.C."/>
            <person name="Singh A."/>
            <person name="Wilkins M.J."/>
            <person name="Karaoz U."/>
            <person name="Brodie E.L."/>
            <person name="Williams K.H."/>
            <person name="Hubbard S.S."/>
            <person name="Banfield J.F."/>
        </authorList>
    </citation>
    <scope>NUCLEOTIDE SEQUENCE [LARGE SCALE GENOMIC DNA]</scope>
</reference>
<keyword evidence="2 5" id="KW-0132">Cell division</keyword>
<keyword evidence="1 5" id="KW-1003">Cell membrane</keyword>
<dbReference type="PANTHER" id="PTHR32432">
    <property type="entry name" value="CELL DIVISION PROTEIN FTSA-RELATED"/>
    <property type="match status" value="1"/>
</dbReference>
<evidence type="ECO:0000256" key="1">
    <source>
        <dbReference type="ARBA" id="ARBA00022475"/>
    </source>
</evidence>
<dbReference type="InterPro" id="IPR003494">
    <property type="entry name" value="SHS2_FtsA"/>
</dbReference>
<dbReference type="GO" id="GO:0043093">
    <property type="term" value="P:FtsZ-dependent cytokinesis"/>
    <property type="evidence" value="ECO:0007669"/>
    <property type="project" value="UniProtKB-UniRule"/>
</dbReference>
<keyword evidence="4 5" id="KW-0131">Cell cycle</keyword>
<evidence type="ECO:0000259" key="7">
    <source>
        <dbReference type="SMART" id="SM00842"/>
    </source>
</evidence>
<dbReference type="CDD" id="cd24048">
    <property type="entry name" value="ASKHA_NBD_FtsA"/>
    <property type="match status" value="1"/>
</dbReference>
<dbReference type="GO" id="GO:0032153">
    <property type="term" value="C:cell division site"/>
    <property type="evidence" value="ECO:0007669"/>
    <property type="project" value="UniProtKB-UniRule"/>
</dbReference>
<dbReference type="EMBL" id="MHIP01000009">
    <property type="protein sequence ID" value="OGY55275.1"/>
    <property type="molecule type" value="Genomic_DNA"/>
</dbReference>
<evidence type="ECO:0000256" key="6">
    <source>
        <dbReference type="PIRNR" id="PIRNR003101"/>
    </source>
</evidence>
<protein>
    <recommendedName>
        <fullName evidence="5 6">Cell division protein FtsA</fullName>
    </recommendedName>
</protein>
<accession>A0A1G1YSF0</accession>
<dbReference type="PANTHER" id="PTHR32432:SF4">
    <property type="entry name" value="CELL DIVISION PROTEIN FTSA"/>
    <property type="match status" value="1"/>
</dbReference>
<dbReference type="SUPFAM" id="SSF53067">
    <property type="entry name" value="Actin-like ATPase domain"/>
    <property type="match status" value="2"/>
</dbReference>
<dbReference type="Proteomes" id="UP000176512">
    <property type="component" value="Unassembled WGS sequence"/>
</dbReference>
<dbReference type="Pfam" id="PF14450">
    <property type="entry name" value="FtsA"/>
    <property type="match status" value="1"/>
</dbReference>
<keyword evidence="3 5" id="KW-0472">Membrane</keyword>
<dbReference type="Pfam" id="PF02491">
    <property type="entry name" value="SHS2_FTSA"/>
    <property type="match status" value="1"/>
</dbReference>
<gene>
    <name evidence="5" type="primary">ftsA</name>
    <name evidence="8" type="ORF">A3A24_02125</name>
</gene>
<dbReference type="SMART" id="SM00842">
    <property type="entry name" value="FtsA"/>
    <property type="match status" value="1"/>
</dbReference>
<dbReference type="Gene3D" id="3.30.1490.110">
    <property type="match status" value="1"/>
</dbReference>
<sequence length="418" mass="44495">MAEQEMIAGLDIGSTEVRLAVGQRTQNPQEMIHIIGAAQVPAEGINRGVISSIEDAVSSISACLDKAERMIGSPVNSVWVGISGSHIISQQSQGTVAVARSDGEISEDDIERAIEAARTVATPPNYEILHVIPKSFVVDGQVGIKDPLGMTGVRLEVATQIIQGLSAQIKNLTKAVYRTGVEIEDLVLSILATAEAVLGSRQKDLGVVVINIGGSTTSLVVFEEGDIIHTAVLPIGSDHITSDIAIGLRIAIETAEKIKLEYGCAASTKVGKRDEIDLAEFEGGETNFISKKYVAEIIEARVEEIFDKVDAELKKIDRSGKLPAGIVLTGGGAKLPELVESAKKRLRLPASIGQPTGVVSAIDKINDPAFTTALGLVLWGNQLSAQQSKGFFGTVFKKLPNFKSVSNQAKKWFKKIIP</sequence>
<comment type="subunit">
    <text evidence="5">Self-interacts. Interacts with FtsZ.</text>
</comment>
<organism evidence="8 9">
    <name type="scientific">Candidatus Buchananbacteria bacterium RIFCSPLOWO2_01_FULL_46_12</name>
    <dbReference type="NCBI Taxonomy" id="1797546"/>
    <lineage>
        <taxon>Bacteria</taxon>
        <taxon>Candidatus Buchananiibacteriota</taxon>
    </lineage>
</organism>
<dbReference type="InterPro" id="IPR020823">
    <property type="entry name" value="Cell_div_FtsA"/>
</dbReference>
<evidence type="ECO:0000256" key="2">
    <source>
        <dbReference type="ARBA" id="ARBA00022618"/>
    </source>
</evidence>
<evidence type="ECO:0000256" key="4">
    <source>
        <dbReference type="ARBA" id="ARBA00023306"/>
    </source>
</evidence>
<evidence type="ECO:0000256" key="3">
    <source>
        <dbReference type="ARBA" id="ARBA00023136"/>
    </source>
</evidence>
<dbReference type="NCBIfam" id="TIGR01174">
    <property type="entry name" value="ftsA"/>
    <property type="match status" value="1"/>
</dbReference>
<dbReference type="PIRSF" id="PIRSF003101">
    <property type="entry name" value="FtsA"/>
    <property type="match status" value="1"/>
</dbReference>
<dbReference type="Gene3D" id="3.30.420.40">
    <property type="match status" value="1"/>
</dbReference>
<feature type="domain" description="SHS2" evidence="7">
    <location>
        <begin position="7"/>
        <end position="197"/>
    </location>
</feature>
<proteinExistence type="inferred from homology"/>